<accession>A0AAE3AS92</accession>
<evidence type="ECO:0000313" key="1">
    <source>
        <dbReference type="EMBL" id="MCC2164705.1"/>
    </source>
</evidence>
<reference evidence="1" key="1">
    <citation type="submission" date="2021-10" db="EMBL/GenBank/DDBJ databases">
        <title>Anaerobic single-cell dispensing facilitates the cultivation of human gut bacteria.</title>
        <authorList>
            <person name="Afrizal A."/>
        </authorList>
    </citation>
    <scope>NUCLEOTIDE SEQUENCE</scope>
    <source>
        <strain evidence="1">CLA-AA-H274</strain>
    </source>
</reference>
<dbReference type="Proteomes" id="UP001198962">
    <property type="component" value="Unassembled WGS sequence"/>
</dbReference>
<gene>
    <name evidence="1" type="ORF">LKD32_07395</name>
</gene>
<keyword evidence="2" id="KW-1185">Reference proteome</keyword>
<dbReference type="RefSeq" id="WP_308451268.1">
    <property type="nucleotide sequence ID" value="NZ_JAJEPU010000018.1"/>
</dbReference>
<name>A0AAE3AS92_9FIRM</name>
<protein>
    <submittedName>
        <fullName evidence="1">Uncharacterized protein</fullName>
    </submittedName>
</protein>
<dbReference type="EMBL" id="JAJEPU010000018">
    <property type="protein sequence ID" value="MCC2164705.1"/>
    <property type="molecule type" value="Genomic_DNA"/>
</dbReference>
<dbReference type="AlphaFoldDB" id="A0AAE3AS92"/>
<organism evidence="1 2">
    <name type="scientific">Brotaphodocola catenula</name>
    <dbReference type="NCBI Taxonomy" id="2885361"/>
    <lineage>
        <taxon>Bacteria</taxon>
        <taxon>Bacillati</taxon>
        <taxon>Bacillota</taxon>
        <taxon>Clostridia</taxon>
        <taxon>Lachnospirales</taxon>
        <taxon>Lachnospiraceae</taxon>
        <taxon>Brotaphodocola</taxon>
    </lineage>
</organism>
<evidence type="ECO:0000313" key="2">
    <source>
        <dbReference type="Proteomes" id="UP001198962"/>
    </source>
</evidence>
<comment type="caution">
    <text evidence="1">The sequence shown here is derived from an EMBL/GenBank/DDBJ whole genome shotgun (WGS) entry which is preliminary data.</text>
</comment>
<proteinExistence type="predicted"/>
<sequence>MEMTDNRMRKMNLTECEDETRIGDVDPRLADLLLKMDEIVIMRKAEMIEHMIGATMKTHLEVEAVQIVQIIIPGVEIQEEQEDDAGERRREMAS</sequence>